<proteinExistence type="predicted"/>
<protein>
    <submittedName>
        <fullName evidence="1">Uncharacterized protein</fullName>
    </submittedName>
</protein>
<gene>
    <name evidence="1" type="ORF">Asalp_34280</name>
</gene>
<sequence>MLGGKDGERITKWRRDGAECSKKTIKKEAGRPPSYALRACY</sequence>
<dbReference type="EMBL" id="CP022426">
    <property type="protein sequence ID" value="ATP10525.1"/>
    <property type="molecule type" value="Genomic_DNA"/>
</dbReference>
<dbReference type="AlphaFoldDB" id="A0A2D1QJW5"/>
<name>A0A2D1QJW5_AERSA</name>
<reference evidence="2" key="1">
    <citation type="journal article" date="2018" name="BMC Genomics">
        <title>The complete and fully assembled genome sequence of Aeromonas salmonicida subsp. pectinolytica and its comparative analysis with other Aeromonas species: investigation of the mobilome in environmental and pathogenic strains.</title>
        <authorList>
            <person name="Pfeiffer F."/>
            <person name="Zamora-Lagos M.A."/>
            <person name="Blettinger M."/>
            <person name="Yeroslaviz A."/>
            <person name="Dahl A."/>
            <person name="Gruber S."/>
            <person name="Habermann B.H."/>
        </authorList>
    </citation>
    <scope>NUCLEOTIDE SEQUENCE [LARGE SCALE GENOMIC DNA]</scope>
    <source>
        <strain evidence="2">34mel</strain>
    </source>
</reference>
<evidence type="ECO:0000313" key="1">
    <source>
        <dbReference type="EMBL" id="ATP10525.1"/>
    </source>
</evidence>
<organism evidence="1 2">
    <name type="scientific">Aeromonas salmonicida subsp. pectinolytica 34mel</name>
    <dbReference type="NCBI Taxonomy" id="1324960"/>
    <lineage>
        <taxon>Bacteria</taxon>
        <taxon>Pseudomonadati</taxon>
        <taxon>Pseudomonadota</taxon>
        <taxon>Gammaproteobacteria</taxon>
        <taxon>Aeromonadales</taxon>
        <taxon>Aeromonadaceae</taxon>
        <taxon>Aeromonas</taxon>
    </lineage>
</organism>
<accession>A0A2D1QJW5</accession>
<dbReference type="Proteomes" id="UP000222916">
    <property type="component" value="Chromosome"/>
</dbReference>
<evidence type="ECO:0000313" key="2">
    <source>
        <dbReference type="Proteomes" id="UP000222916"/>
    </source>
</evidence>